<feature type="compositionally biased region" description="Low complexity" evidence="2">
    <location>
        <begin position="603"/>
        <end position="615"/>
    </location>
</feature>
<feature type="region of interest" description="Disordered" evidence="2">
    <location>
        <begin position="1753"/>
        <end position="1851"/>
    </location>
</feature>
<evidence type="ECO:0000259" key="3">
    <source>
        <dbReference type="PROSITE" id="PS51391"/>
    </source>
</evidence>
<name>A0A835CP68_APHGI</name>
<feature type="compositionally biased region" description="Basic and acidic residues" evidence="2">
    <location>
        <begin position="1834"/>
        <end position="1843"/>
    </location>
</feature>
<feature type="compositionally biased region" description="Basic and acidic residues" evidence="2">
    <location>
        <begin position="587"/>
        <end position="602"/>
    </location>
</feature>
<feature type="region of interest" description="Disordered" evidence="2">
    <location>
        <begin position="511"/>
        <end position="711"/>
    </location>
</feature>
<feature type="compositionally biased region" description="Basic and acidic residues" evidence="2">
    <location>
        <begin position="1782"/>
        <end position="1800"/>
    </location>
</feature>
<dbReference type="EMBL" id="JACMRX010000006">
    <property type="protein sequence ID" value="KAF7987800.1"/>
    <property type="molecule type" value="Genomic_DNA"/>
</dbReference>
<gene>
    <name evidence="4" type="ORF">HCN44_003663</name>
</gene>
<accession>A0A835CP68</accession>
<reference evidence="4 5" key="1">
    <citation type="submission" date="2020-08" db="EMBL/GenBank/DDBJ databases">
        <title>Aphidius gifuensis genome sequencing and assembly.</title>
        <authorList>
            <person name="Du Z."/>
        </authorList>
    </citation>
    <scope>NUCLEOTIDE SEQUENCE [LARGE SCALE GENOMIC DNA]</scope>
    <source>
        <strain evidence="4">YNYX2018</strain>
        <tissue evidence="4">Adults</tissue>
    </source>
</reference>
<dbReference type="InterPro" id="IPR048830">
    <property type="entry name" value="PCF11_helical"/>
</dbReference>
<dbReference type="InterPro" id="IPR045154">
    <property type="entry name" value="PCF11-like"/>
</dbReference>
<dbReference type="GO" id="GO:0003729">
    <property type="term" value="F:mRNA binding"/>
    <property type="evidence" value="ECO:0007669"/>
    <property type="project" value="InterPro"/>
</dbReference>
<dbReference type="GO" id="GO:0005737">
    <property type="term" value="C:cytoplasm"/>
    <property type="evidence" value="ECO:0007669"/>
    <property type="project" value="TreeGrafter"/>
</dbReference>
<feature type="compositionally biased region" description="Polar residues" evidence="2">
    <location>
        <begin position="656"/>
        <end position="665"/>
    </location>
</feature>
<dbReference type="GO" id="GO:0005849">
    <property type="term" value="C:mRNA cleavage factor complex"/>
    <property type="evidence" value="ECO:0007669"/>
    <property type="project" value="TreeGrafter"/>
</dbReference>
<evidence type="ECO:0000313" key="4">
    <source>
        <dbReference type="EMBL" id="KAF7987800.1"/>
    </source>
</evidence>
<dbReference type="SUPFAM" id="SSF48464">
    <property type="entry name" value="ENTH/VHS domain"/>
    <property type="match status" value="1"/>
</dbReference>
<feature type="compositionally biased region" description="Basic and acidic residues" evidence="2">
    <location>
        <begin position="868"/>
        <end position="902"/>
    </location>
</feature>
<feature type="compositionally biased region" description="Basic and acidic residues" evidence="2">
    <location>
        <begin position="523"/>
        <end position="543"/>
    </location>
</feature>
<feature type="compositionally biased region" description="Polar residues" evidence="2">
    <location>
        <begin position="369"/>
        <end position="381"/>
    </location>
</feature>
<feature type="compositionally biased region" description="Basic and acidic residues" evidence="2">
    <location>
        <begin position="1760"/>
        <end position="1775"/>
    </location>
</feature>
<feature type="compositionally biased region" description="Polar residues" evidence="2">
    <location>
        <begin position="511"/>
        <end position="522"/>
    </location>
</feature>
<protein>
    <recommendedName>
        <fullName evidence="3">CID domain-containing protein</fullName>
    </recommendedName>
</protein>
<feature type="region of interest" description="Disordered" evidence="2">
    <location>
        <begin position="795"/>
        <end position="902"/>
    </location>
</feature>
<feature type="coiled-coil region" evidence="1">
    <location>
        <begin position="184"/>
        <end position="223"/>
    </location>
</feature>
<feature type="compositionally biased region" description="Basic residues" evidence="2">
    <location>
        <begin position="566"/>
        <end position="576"/>
    </location>
</feature>
<feature type="compositionally biased region" description="Basic and acidic residues" evidence="2">
    <location>
        <begin position="833"/>
        <end position="860"/>
    </location>
</feature>
<dbReference type="Gene3D" id="1.25.40.90">
    <property type="match status" value="1"/>
</dbReference>
<evidence type="ECO:0000256" key="1">
    <source>
        <dbReference type="SAM" id="Coils"/>
    </source>
</evidence>
<evidence type="ECO:0000313" key="5">
    <source>
        <dbReference type="Proteomes" id="UP000639338"/>
    </source>
</evidence>
<dbReference type="GO" id="GO:0006369">
    <property type="term" value="P:termination of RNA polymerase II transcription"/>
    <property type="evidence" value="ECO:0007669"/>
    <property type="project" value="InterPro"/>
</dbReference>
<dbReference type="Proteomes" id="UP000639338">
    <property type="component" value="Unassembled WGS sequence"/>
</dbReference>
<dbReference type="PANTHER" id="PTHR15921">
    <property type="entry name" value="PRE-MRNA CLEAVAGE COMPLEX II"/>
    <property type="match status" value="1"/>
</dbReference>
<dbReference type="OrthoDB" id="343582at2759"/>
<feature type="compositionally biased region" description="Pro residues" evidence="2">
    <location>
        <begin position="807"/>
        <end position="816"/>
    </location>
</feature>
<keyword evidence="5" id="KW-1185">Reference proteome</keyword>
<keyword evidence="1" id="KW-0175">Coiled coil</keyword>
<feature type="compositionally biased region" description="Basic residues" evidence="2">
    <location>
        <begin position="627"/>
        <end position="639"/>
    </location>
</feature>
<dbReference type="GO" id="GO:0031124">
    <property type="term" value="P:mRNA 3'-end processing"/>
    <property type="evidence" value="ECO:0007669"/>
    <property type="project" value="InterPro"/>
</dbReference>
<dbReference type="Pfam" id="PF20845">
    <property type="entry name" value="Pcf11_helical"/>
    <property type="match status" value="1"/>
</dbReference>
<organism evidence="4 5">
    <name type="scientific">Aphidius gifuensis</name>
    <name type="common">Parasitoid wasp</name>
    <dbReference type="NCBI Taxonomy" id="684658"/>
    <lineage>
        <taxon>Eukaryota</taxon>
        <taxon>Metazoa</taxon>
        <taxon>Ecdysozoa</taxon>
        <taxon>Arthropoda</taxon>
        <taxon>Hexapoda</taxon>
        <taxon>Insecta</taxon>
        <taxon>Pterygota</taxon>
        <taxon>Neoptera</taxon>
        <taxon>Endopterygota</taxon>
        <taxon>Hymenoptera</taxon>
        <taxon>Apocrita</taxon>
        <taxon>Ichneumonoidea</taxon>
        <taxon>Braconidae</taxon>
        <taxon>Aphidiinae</taxon>
        <taxon>Aphidius</taxon>
    </lineage>
</organism>
<dbReference type="PROSITE" id="PS51391">
    <property type="entry name" value="CID"/>
    <property type="match status" value="1"/>
</dbReference>
<feature type="region of interest" description="Disordered" evidence="2">
    <location>
        <begin position="962"/>
        <end position="998"/>
    </location>
</feature>
<proteinExistence type="predicted"/>
<dbReference type="CDD" id="cd16982">
    <property type="entry name" value="CID_Pcf11"/>
    <property type="match status" value="1"/>
</dbReference>
<dbReference type="InterPro" id="IPR006569">
    <property type="entry name" value="CID_dom"/>
</dbReference>
<sequence length="2030" mass="226732">MTSTKSKEIAEEYISSLSDLTLNSKPLINMLTMLADDNVEHASAIVEAVENHLEKVRPEIKLPVLYLIDSIVKNVSGAYLNLFAIKIVKTFSGVFEKVDETTRSSMWKLRQTWKDVFSPQKLYSLDLRVSSMDPAWPVAKDPPPGIPSGSIHLNPRFLTMSQATPASLVPITTEKESDVDTETEAAMREQLLKKQKELLELQRQKVELELLQAKNSLEQQKRHFDKQTSSFKIENVVPTAHVVPTTETAGKPIAPVVPSQATKQPSKQFPAATASLLKNSGTTNGPKISPANSLLVASARQQISRDPRLKVTSNDIPTSATSELRIGSRTNKDINNYLPENQITTTVLSEQLQLHQQQLLTKQSVTSTIQQQQNKQTPMMSNNNINNIDDDNNTSILSTSNNDNNSNNNDKNFCVSNINSSNSSSSNNNSSSSCINNNSNNNNNNSNTSKDKDSNLNNRSSQKTKDIRINLNSINNNVSTTSTTLTTGLSQKQNSVCQLNSTNIGILSSRNNFNDVGKSSQLRRIDGGRDMKLSNDRNSKNDKSSSSSSLSLSSSSSSSSSSSKNSSRKIGGKSRSKQPQISPNKISKIDRDSSPIRIKDNSDSSSPNSNRVMSSPTQSSKSDLTKNSRKKIGKSRKRSPSPPYRIPRRTSDHNKSSTLNINNTGDLMEEEQSGSLIVSPPHPPTFKAAGQNAKSRNYMRRNKDDNCSSDNMGNMGLDGDDDNLAEVASKDEDLRATLIPLASIISPIQSIEKKEDLDLRVLPTSSGKRPSDHIEAGVSKKSKAEKFDALFGNEDVDLRTLTNPKAGRPPTPPPPVISAEENKASWAKIKTPTKNDRDKQSSSDEKDKERSKDRNKDRISRQRLYNKLSDDNKDRRRSFNDDDIRSNRRSRDNDKSDRSSDRSIEIFMKQAEEQYNQGTMLQSEYHKIIQRCWQMNEEEKLKVAQRKEKEIGSIVWEKNIDIGNSSPDTSSDINHRGGVNNRDNHGHNSGRNGPRWQHPWQQTGPWAHQVPPPLPFNNDFRPTGPWQGPRGGFAPMRPDFNQFSHGFNANMGPRINQNIMASMNGPLMSINTGSTSTTTTATPPLSLPPLPPLAPPPLPPQIPSLVLPPPGLNSMNNINNINNNNLINGPTNIIHSNNSNSGGVNNIHQQQINQILSVQNDITNCDDLTAGIVNNNNSNLHNDIMINNDLRNVPSPDQTILNEIGKDTMKSINIDGVPREIRYYGQTGVVFMSWDDPREIGFQDGMRAILIDDKDTILCCFNEPYKEFIFDNEVHRIRLGAPTRELYIDDMWYECYFGGPPIIVDIGNKKVNIKLEGPPPQVKIGNIKRIDLVVGKINLIINARNMVPIFLDSKPQLFELDGQRHTLEFIDSLKTVLLNGRPFPVCFGGLPKPIIIGDNKHFIRFSILPRGIRAGNIRIMGMKGDSPSLETIERQSINILQEQKINDNNNLGLSTINSLQTFDNNDTNSQDPNDFNTHIKPDLQLDMLSSALSSSMAPSSGLSYQAEHTNDNNITNNNIINNNSNIQNNPILPLKLDMNELFQRLVATGIVPKVDNSDIKKTNIETKKEPEIIAVSFDKPETLKIKQPALVLTLYSGMQCSSCGVRFAPESATKYSQHLDWHFRQNRKERDTARKTHSRPWYYDVNIWTQFEEIEDLEERAQSFFETEKQSADMDGTNNDDLSQDGIIISVPAGNDEDAHCHVCHDAFDTFYNEEKEEWHLKPAVCFEGKNYHPLCLEDHKQSLEKSALALDESMTEMEEDKKDDLDESIDKSMDDETTEETVFKNESEDKPTDESKDELIVENTIADNNAEEIIKDTNTQTKSEQVENENESTETKSDHVEDNNNDDDDISEVEKKVEQIPEIEINITDDTENEPDLMECTPDKVQIKIEPIDITDCEDQPFDFENVVIKTEPIDPEPEPEVPVLEITTVVDTTMTAVTSSIDGNVELESAPATMPSAPSRIKINITKPLVTNNKEPEEPKEKPQLDTVIEDQRPLLPASIKSTLQGRKLAVLPTVEKGQEMSGLCSIM</sequence>
<feature type="compositionally biased region" description="Low complexity" evidence="2">
    <location>
        <begin position="544"/>
        <end position="565"/>
    </location>
</feature>
<dbReference type="InterPro" id="IPR047415">
    <property type="entry name" value="Pcf11_CID"/>
</dbReference>
<feature type="compositionally biased region" description="Low complexity" evidence="2">
    <location>
        <begin position="382"/>
        <end position="448"/>
    </location>
</feature>
<dbReference type="GO" id="GO:0000993">
    <property type="term" value="F:RNA polymerase II complex binding"/>
    <property type="evidence" value="ECO:0007669"/>
    <property type="project" value="InterPro"/>
</dbReference>
<dbReference type="SMART" id="SM00582">
    <property type="entry name" value="RPR"/>
    <property type="match status" value="1"/>
</dbReference>
<feature type="domain" description="CID" evidence="3">
    <location>
        <begin position="5"/>
        <end position="133"/>
    </location>
</feature>
<comment type="caution">
    <text evidence="4">The sequence shown here is derived from an EMBL/GenBank/DDBJ whole genome shotgun (WGS) entry which is preliminary data.</text>
</comment>
<feature type="compositionally biased region" description="Polar residues" evidence="2">
    <location>
        <begin position="962"/>
        <end position="972"/>
    </location>
</feature>
<dbReference type="PANTHER" id="PTHR15921:SF3">
    <property type="entry name" value="PRE-MRNA CLEAVAGE COMPLEX 2 PROTEIN PCF11"/>
    <property type="match status" value="1"/>
</dbReference>
<dbReference type="Pfam" id="PF04818">
    <property type="entry name" value="CID"/>
    <property type="match status" value="1"/>
</dbReference>
<evidence type="ECO:0000256" key="2">
    <source>
        <dbReference type="SAM" id="MobiDB-lite"/>
    </source>
</evidence>
<dbReference type="InterPro" id="IPR008942">
    <property type="entry name" value="ENTH_VHS"/>
</dbReference>
<feature type="region of interest" description="Disordered" evidence="2">
    <location>
        <begin position="369"/>
        <end position="467"/>
    </location>
</feature>